<dbReference type="PANTHER" id="PTHR47027:SF8">
    <property type="entry name" value="RIBONUCLEASE H"/>
    <property type="match status" value="1"/>
</dbReference>
<gene>
    <name evidence="2" type="ORF">ElyMa_006570900</name>
</gene>
<dbReference type="PANTHER" id="PTHR47027">
    <property type="entry name" value="REVERSE TRANSCRIPTASE DOMAIN-CONTAINING PROTEIN"/>
    <property type="match status" value="1"/>
</dbReference>
<dbReference type="AlphaFoldDB" id="A0AAV4IAL4"/>
<evidence type="ECO:0000313" key="2">
    <source>
        <dbReference type="EMBL" id="GFS07488.1"/>
    </source>
</evidence>
<protein>
    <submittedName>
        <fullName evidence="2">Endonuclease-reverse transcriptase</fullName>
    </submittedName>
</protein>
<dbReference type="EMBL" id="BMAT01013202">
    <property type="protein sequence ID" value="GFS07488.1"/>
    <property type="molecule type" value="Genomic_DNA"/>
</dbReference>
<reference evidence="2 3" key="1">
    <citation type="journal article" date="2021" name="Elife">
        <title>Chloroplast acquisition without the gene transfer in kleptoplastic sea slugs, Plakobranchus ocellatus.</title>
        <authorList>
            <person name="Maeda T."/>
            <person name="Takahashi S."/>
            <person name="Yoshida T."/>
            <person name="Shimamura S."/>
            <person name="Takaki Y."/>
            <person name="Nagai Y."/>
            <person name="Toyoda A."/>
            <person name="Suzuki Y."/>
            <person name="Arimoto A."/>
            <person name="Ishii H."/>
            <person name="Satoh N."/>
            <person name="Nishiyama T."/>
            <person name="Hasebe M."/>
            <person name="Maruyama T."/>
            <person name="Minagawa J."/>
            <person name="Obokata J."/>
            <person name="Shigenobu S."/>
        </authorList>
    </citation>
    <scope>NUCLEOTIDE SEQUENCE [LARGE SCALE GENOMIC DNA]</scope>
</reference>
<dbReference type="InterPro" id="IPR000477">
    <property type="entry name" value="RT_dom"/>
</dbReference>
<evidence type="ECO:0000259" key="1">
    <source>
        <dbReference type="PROSITE" id="PS50878"/>
    </source>
</evidence>
<evidence type="ECO:0000313" key="3">
    <source>
        <dbReference type="Proteomes" id="UP000762676"/>
    </source>
</evidence>
<feature type="domain" description="Reverse transcriptase" evidence="1">
    <location>
        <begin position="209"/>
        <end position="479"/>
    </location>
</feature>
<dbReference type="InterPro" id="IPR043502">
    <property type="entry name" value="DNA/RNA_pol_sf"/>
</dbReference>
<organism evidence="2 3">
    <name type="scientific">Elysia marginata</name>
    <dbReference type="NCBI Taxonomy" id="1093978"/>
    <lineage>
        <taxon>Eukaryota</taxon>
        <taxon>Metazoa</taxon>
        <taxon>Spiralia</taxon>
        <taxon>Lophotrochozoa</taxon>
        <taxon>Mollusca</taxon>
        <taxon>Gastropoda</taxon>
        <taxon>Heterobranchia</taxon>
        <taxon>Euthyneura</taxon>
        <taxon>Panpulmonata</taxon>
        <taxon>Sacoglossa</taxon>
        <taxon>Placobranchoidea</taxon>
        <taxon>Plakobranchidae</taxon>
        <taxon>Elysia</taxon>
    </lineage>
</organism>
<keyword evidence="2" id="KW-0255">Endonuclease</keyword>
<proteinExistence type="predicted"/>
<keyword evidence="3" id="KW-1185">Reference proteome</keyword>
<dbReference type="GO" id="GO:0004519">
    <property type="term" value="F:endonuclease activity"/>
    <property type="evidence" value="ECO:0007669"/>
    <property type="project" value="UniProtKB-KW"/>
</dbReference>
<dbReference type="Pfam" id="PF00078">
    <property type="entry name" value="RVT_1"/>
    <property type="match status" value="1"/>
</dbReference>
<dbReference type="CDD" id="cd01650">
    <property type="entry name" value="RT_nLTR_like"/>
    <property type="match status" value="1"/>
</dbReference>
<dbReference type="PROSITE" id="PS50878">
    <property type="entry name" value="RT_POL"/>
    <property type="match status" value="1"/>
</dbReference>
<dbReference type="Proteomes" id="UP000762676">
    <property type="component" value="Unassembled WGS sequence"/>
</dbReference>
<comment type="caution">
    <text evidence="2">The sequence shown here is derived from an EMBL/GenBank/DDBJ whole genome shotgun (WGS) entry which is preliminary data.</text>
</comment>
<name>A0AAV4IAL4_9GAST</name>
<accession>A0AAV4IAL4</accession>
<keyword evidence="2" id="KW-0540">Nuclease</keyword>
<keyword evidence="2" id="KW-0378">Hydrolase</keyword>
<dbReference type="SUPFAM" id="SSF56672">
    <property type="entry name" value="DNA/RNA polymerases"/>
    <property type="match status" value="1"/>
</dbReference>
<sequence length="684" mass="77972">MANSLKEVLVSTAEEVLGRKRRTIQHWVTNEELDLCNKRRELRKRKFGSNVATENYQLVNKAVRKKMKEAKEKWIDDQCVAIEQGMSSGKSKQAFSTLKMHTKTFQPKVNLIEDKDGRLLTDDEDIMQRWSEYCSDLYNYELQPDLSILSATRDPPETDDSPPIQKSEVEAAVKSLKLGKAPGVDNIPSELLKAGGEEVNNILTSLCQRIWNEKKWPTEWTKSLVVPLPKTGNLRLCNNYRTISLISHPNKVMLRVLLNRLKPKAEEILAEEQAGFRAGRSTVEQIFNCRILIEKHMQHQRDLFHNFIDFKKGFDRVWHDGLWHVLRGFNIDEGLVKTIKSLYMNSNSAVFLNNTIGNSFKTTVGVRQGCLLSPVLFNIFLERIMQDTLHQHSQTISIGRRPVCNLRFADDIDLIAGSQAEVQVLTDRLVASSKAFGMEMSSEKSKVMVSNERVNDASITMDDEPLELVHKFKYLGAILHEDGSSTVEVRSRIALATAAFAKLEKIWKSSISFKAKHKLFRSLVSSIQTNGCETWTLLADTERRIQVFENKCLRKLLRISYKDHVTNESVRELVVAYVGPQEPSLATVKRRKLAWFGHVTRHDSLSKTILQGTVEGKHRRGRQKKAWCDNIKEWTGMAMYELVRSASDRDAWRQKTASSALRSPAVKYGQPPINSASIVSSFIL</sequence>